<dbReference type="InterPro" id="IPR013216">
    <property type="entry name" value="Methyltransf_11"/>
</dbReference>
<dbReference type="RefSeq" id="WP_169601858.1">
    <property type="nucleotide sequence ID" value="NZ_CP046565.1"/>
</dbReference>
<comment type="function">
    <text evidence="7">Involved in the biosynthesis of aklavinone which is an important precursor common to the formation of the clinically significant anthracyclines such as carminomycin, daunorubicin (daunomycin), rhodomycin, aclacinomycin T (aklavin) and aclacinomycin A (aclarubicin). These compounds are aromatic polyketide antibiotics that exhibit high cytotoxicity and are widely applied in the chemotherapy of a variety of cancers. Catalyzes the methyl esterification of aklanonic acid to yield aklanonic acid methyl ester.</text>
</comment>
<evidence type="ECO:0000256" key="11">
    <source>
        <dbReference type="ARBA" id="ARBA00066927"/>
    </source>
</evidence>
<dbReference type="InterPro" id="IPR052356">
    <property type="entry name" value="Thiol_S-MT"/>
</dbReference>
<organism evidence="13 14">
    <name type="scientific">Methylococcus geothermalis</name>
    <dbReference type="NCBI Taxonomy" id="2681310"/>
    <lineage>
        <taxon>Bacteria</taxon>
        <taxon>Pseudomonadati</taxon>
        <taxon>Pseudomonadota</taxon>
        <taxon>Gammaproteobacteria</taxon>
        <taxon>Methylococcales</taxon>
        <taxon>Methylococcaceae</taxon>
        <taxon>Methylococcus</taxon>
    </lineage>
</organism>
<dbReference type="Pfam" id="PF08241">
    <property type="entry name" value="Methyltransf_11"/>
    <property type="match status" value="1"/>
</dbReference>
<name>A0A858Q4V9_9GAMM</name>
<evidence type="ECO:0000313" key="13">
    <source>
        <dbReference type="EMBL" id="QJD28882.1"/>
    </source>
</evidence>
<keyword evidence="3 13" id="KW-0808">Transferase</keyword>
<dbReference type="InterPro" id="IPR029063">
    <property type="entry name" value="SAM-dependent_MTases_sf"/>
</dbReference>
<evidence type="ECO:0000256" key="2">
    <source>
        <dbReference type="ARBA" id="ARBA00022603"/>
    </source>
</evidence>
<dbReference type="AlphaFoldDB" id="A0A858Q4V9"/>
<dbReference type="Proteomes" id="UP000503004">
    <property type="component" value="Chromosome"/>
</dbReference>
<dbReference type="KEGG" id="metu:GNH96_02145"/>
<evidence type="ECO:0000256" key="10">
    <source>
        <dbReference type="ARBA" id="ARBA00061493"/>
    </source>
</evidence>
<evidence type="ECO:0000256" key="6">
    <source>
        <dbReference type="ARBA" id="ARBA00050266"/>
    </source>
</evidence>
<dbReference type="EC" id="2.1.1.288" evidence="11"/>
<sequence>MQLEHILRSYARYAPVYDHTFGWLLNFRGRSLAAHLTNRRPGRILEVGVGTGISLPFYRKEHQVHGIDISPHMLERARKRVHRKNLNHVARLEIMDAREMTFPDDYFDAVVAAYVMSVVPEPQRVLREIERVCKPGGDVIIVNHFAADKGGARRHFEALLSPLSHKLGWRPDMPMDEILAHTSLHEVRRQTLPPMGLFTLLHLRKGAPEPAAPATQ</sequence>
<evidence type="ECO:0000259" key="12">
    <source>
        <dbReference type="Pfam" id="PF08241"/>
    </source>
</evidence>
<dbReference type="CDD" id="cd02440">
    <property type="entry name" value="AdoMet_MTases"/>
    <property type="match status" value="1"/>
</dbReference>
<dbReference type="GO" id="GO:0032259">
    <property type="term" value="P:methylation"/>
    <property type="evidence" value="ECO:0007669"/>
    <property type="project" value="UniProtKB-KW"/>
</dbReference>
<dbReference type="GO" id="GO:0044598">
    <property type="term" value="P:doxorubicin metabolic process"/>
    <property type="evidence" value="ECO:0007669"/>
    <property type="project" value="UniProtKB-ARBA"/>
</dbReference>
<evidence type="ECO:0000256" key="4">
    <source>
        <dbReference type="ARBA" id="ARBA00022691"/>
    </source>
</evidence>
<keyword evidence="14" id="KW-1185">Reference proteome</keyword>
<evidence type="ECO:0000256" key="1">
    <source>
        <dbReference type="ARBA" id="ARBA00011738"/>
    </source>
</evidence>
<dbReference type="PANTHER" id="PTHR45036:SF1">
    <property type="entry name" value="METHYLTRANSFERASE LIKE 7A"/>
    <property type="match status" value="1"/>
</dbReference>
<feature type="domain" description="Methyltransferase type 11" evidence="12">
    <location>
        <begin position="45"/>
        <end position="141"/>
    </location>
</feature>
<dbReference type="PANTHER" id="PTHR45036">
    <property type="entry name" value="METHYLTRANSFERASE LIKE 7B"/>
    <property type="match status" value="1"/>
</dbReference>
<dbReference type="GO" id="GO:0008757">
    <property type="term" value="F:S-adenosylmethionine-dependent methyltransferase activity"/>
    <property type="evidence" value="ECO:0007669"/>
    <property type="project" value="InterPro"/>
</dbReference>
<comment type="pathway">
    <text evidence="9">Antibiotic biosynthesis; rhodomycin biosynthesis.</text>
</comment>
<reference evidence="14" key="1">
    <citation type="submission" date="2019-12" db="EMBL/GenBank/DDBJ databases">
        <authorList>
            <person name="Awala S.I."/>
            <person name="Rhee S.K."/>
        </authorList>
    </citation>
    <scope>NUCLEOTIDE SEQUENCE [LARGE SCALE GENOMIC DNA]</scope>
    <source>
        <strain evidence="14">IM1</strain>
    </source>
</reference>
<accession>A0A858Q4V9</accession>
<evidence type="ECO:0000256" key="5">
    <source>
        <dbReference type="ARBA" id="ARBA00023194"/>
    </source>
</evidence>
<dbReference type="Gene3D" id="3.40.50.150">
    <property type="entry name" value="Vaccinia Virus protein VP39"/>
    <property type="match status" value="1"/>
</dbReference>
<comment type="similarity">
    <text evidence="10">Belongs to the methyltransferase superfamily. DnrC family.</text>
</comment>
<comment type="pathway">
    <text evidence="8">Antibiotic biosynthesis; aclacinomycin biosynthesis.</text>
</comment>
<gene>
    <name evidence="13" type="ORF">GNH96_02145</name>
</gene>
<evidence type="ECO:0000256" key="9">
    <source>
        <dbReference type="ARBA" id="ARBA00060617"/>
    </source>
</evidence>
<keyword evidence="5" id="KW-0045">Antibiotic biosynthesis</keyword>
<evidence type="ECO:0000256" key="7">
    <source>
        <dbReference type="ARBA" id="ARBA00059065"/>
    </source>
</evidence>
<dbReference type="EMBL" id="CP046565">
    <property type="protein sequence ID" value="QJD28882.1"/>
    <property type="molecule type" value="Genomic_DNA"/>
</dbReference>
<keyword evidence="2 13" id="KW-0489">Methyltransferase</keyword>
<dbReference type="GO" id="GO:0017000">
    <property type="term" value="P:antibiotic biosynthetic process"/>
    <property type="evidence" value="ECO:0007669"/>
    <property type="project" value="UniProtKB-KW"/>
</dbReference>
<evidence type="ECO:0000313" key="14">
    <source>
        <dbReference type="Proteomes" id="UP000503004"/>
    </source>
</evidence>
<proteinExistence type="inferred from homology"/>
<evidence type="ECO:0000256" key="3">
    <source>
        <dbReference type="ARBA" id="ARBA00022679"/>
    </source>
</evidence>
<comment type="catalytic activity">
    <reaction evidence="6">
        <text>aklanonate + S-adenosyl-L-methionine = methyl aklanonate + S-adenosyl-L-homocysteine</text>
        <dbReference type="Rhea" id="RHEA:37875"/>
        <dbReference type="ChEBI" id="CHEBI:57856"/>
        <dbReference type="ChEBI" id="CHEBI:59789"/>
        <dbReference type="ChEBI" id="CHEBI:77987"/>
        <dbReference type="ChEBI" id="CHEBI:77988"/>
        <dbReference type="EC" id="2.1.1.288"/>
    </reaction>
</comment>
<evidence type="ECO:0000256" key="8">
    <source>
        <dbReference type="ARBA" id="ARBA00060560"/>
    </source>
</evidence>
<comment type="subunit">
    <text evidence="1">Homodimer.</text>
</comment>
<keyword evidence="4" id="KW-0949">S-adenosyl-L-methionine</keyword>
<dbReference type="SUPFAM" id="SSF53335">
    <property type="entry name" value="S-adenosyl-L-methionine-dependent methyltransferases"/>
    <property type="match status" value="1"/>
</dbReference>
<dbReference type="FunFam" id="3.40.50.150:FF:000675">
    <property type="entry name" value="Aklanonic acid methyltransferase DnrC"/>
    <property type="match status" value="1"/>
</dbReference>
<protein>
    <recommendedName>
        <fullName evidence="11">aklanonic acid methyltransferase</fullName>
        <ecNumber evidence="11">2.1.1.288</ecNumber>
    </recommendedName>
</protein>